<evidence type="ECO:0000259" key="8">
    <source>
        <dbReference type="SMART" id="SM00906"/>
    </source>
</evidence>
<feature type="transmembrane region" description="Helical" evidence="7">
    <location>
        <begin position="529"/>
        <end position="550"/>
    </location>
</feature>
<evidence type="ECO:0000313" key="10">
    <source>
        <dbReference type="Proteomes" id="UP000249056"/>
    </source>
</evidence>
<evidence type="ECO:0000313" key="9">
    <source>
        <dbReference type="EMBL" id="RAL66398.1"/>
    </source>
</evidence>
<feature type="compositionally biased region" description="Basic and acidic residues" evidence="6">
    <location>
        <begin position="727"/>
        <end position="743"/>
    </location>
</feature>
<feature type="domain" description="Xylanolytic transcriptional activator regulatory" evidence="8">
    <location>
        <begin position="1525"/>
        <end position="1600"/>
    </location>
</feature>
<evidence type="ECO:0000256" key="1">
    <source>
        <dbReference type="ARBA" id="ARBA00004127"/>
    </source>
</evidence>
<organism evidence="9 10">
    <name type="scientific">Monilinia fructigena</name>
    <dbReference type="NCBI Taxonomy" id="38457"/>
    <lineage>
        <taxon>Eukaryota</taxon>
        <taxon>Fungi</taxon>
        <taxon>Dikarya</taxon>
        <taxon>Ascomycota</taxon>
        <taxon>Pezizomycotina</taxon>
        <taxon>Leotiomycetes</taxon>
        <taxon>Helotiales</taxon>
        <taxon>Sclerotiniaceae</taxon>
        <taxon>Monilinia</taxon>
    </lineage>
</organism>
<reference evidence="9 10" key="1">
    <citation type="submission" date="2018-06" db="EMBL/GenBank/DDBJ databases">
        <title>Genome Sequence of the Brown Rot Fungal Pathogen Monilinia fructigena.</title>
        <authorList>
            <person name="Landi L."/>
            <person name="De Miccolis Angelini R.M."/>
            <person name="Pollastro S."/>
            <person name="Abate D."/>
            <person name="Faretra F."/>
            <person name="Romanazzi G."/>
        </authorList>
    </citation>
    <scope>NUCLEOTIDE SEQUENCE [LARGE SCALE GENOMIC DNA]</scope>
    <source>
        <strain evidence="9 10">Mfrg269</strain>
    </source>
</reference>
<dbReference type="FunFam" id="3.20.100.30:FF:000002">
    <property type="entry name" value="Vacuolar transporter chaperone"/>
    <property type="match status" value="1"/>
</dbReference>
<feature type="compositionally biased region" description="Basic and acidic residues" evidence="6">
    <location>
        <begin position="775"/>
        <end position="784"/>
    </location>
</feature>
<feature type="region of interest" description="Disordered" evidence="6">
    <location>
        <begin position="1834"/>
        <end position="1871"/>
    </location>
</feature>
<feature type="transmembrane region" description="Helical" evidence="7">
    <location>
        <begin position="570"/>
        <end position="590"/>
    </location>
</feature>
<dbReference type="CDD" id="cd12148">
    <property type="entry name" value="fungal_TF_MHR"/>
    <property type="match status" value="1"/>
</dbReference>
<dbReference type="Proteomes" id="UP000249056">
    <property type="component" value="Unassembled WGS sequence"/>
</dbReference>
<feature type="compositionally biased region" description="Basic and acidic residues" evidence="6">
    <location>
        <begin position="672"/>
        <end position="681"/>
    </location>
</feature>
<feature type="compositionally biased region" description="Low complexity" evidence="6">
    <location>
        <begin position="1836"/>
        <end position="1850"/>
    </location>
</feature>
<gene>
    <name evidence="9" type="ORF">DID88_006089</name>
</gene>
<name>A0A395J2P3_9HELO</name>
<keyword evidence="10" id="KW-1185">Reference proteome</keyword>
<dbReference type="Pfam" id="PF02656">
    <property type="entry name" value="DUF202"/>
    <property type="match status" value="1"/>
</dbReference>
<protein>
    <recommendedName>
        <fullName evidence="8">Xylanolytic transcriptional activator regulatory domain-containing protein</fullName>
    </recommendedName>
</protein>
<comment type="subcellular location">
    <subcellularLocation>
        <location evidence="1">Endomembrane system</location>
        <topology evidence="1">Multi-pass membrane protein</topology>
    </subcellularLocation>
</comment>
<dbReference type="SMART" id="SM00906">
    <property type="entry name" value="Fungal_trans"/>
    <property type="match status" value="1"/>
</dbReference>
<dbReference type="PANTHER" id="PTHR46140:SF2">
    <property type="entry name" value="VACUOLAR TRANSPORTER CHAPERONE 3 COMPLEX SUBUNIT 3-RELATED"/>
    <property type="match status" value="1"/>
</dbReference>
<dbReference type="Pfam" id="PF09359">
    <property type="entry name" value="VTC"/>
    <property type="match status" value="1"/>
</dbReference>
<dbReference type="GO" id="GO:0006351">
    <property type="term" value="P:DNA-templated transcription"/>
    <property type="evidence" value="ECO:0007669"/>
    <property type="project" value="InterPro"/>
</dbReference>
<sequence>MVQMSLQKRPFNSEQGYSALLNQLSMMYFVVRQQLDDSSDLTATSSSDPQSQSQTPEKYTAYKFWVHPDNLLEVKTHILRRLPAVVYSEPSSKSPEAQADPTLNSLYLDSPDFTLYDQKREKKKDATSLRIRWYGQLKDNPELHFEQKIVHENGTSEEKKLSIKEKYIDSFIKGEYKMEKTIQKMERQGQPEARVEAFKKTVNDIQSLIKNNGLQPILRANYTRTAFQKPLDDKVRISIDTHLAFIREDCIDEDRPCRDPKSWHRRDIDSSAMSYPFSTINPGEISRFPYSVLEIKVKEDASKKQPQWVQDLMSSHLVYAAPGFSKFLQGAVSLFEDNVNDYPSWHGNLTDDIRKDPQAAFEEDQSRKAKQAENDLVVGSFLGNSHKASASFKPAVSSPVGKSYMQERMASDERANGRSHLNGPAATGDAANDEEQTENSGNQGAYGTLASVFPSFSLSRYAQLRRSRSVQLPPGVTKPTQYIKDSGPLQVEPKVWLANERTFLKWQHICILLGSLAVSLYTAAGEDEIAEAMGIAYIIIAIFAGSWGYWMHYTRRNMIVARSGKDFDNLVGPMIVSAALMISLLLNFFFKYRQAMEKYRENGFDSTNMVMGRRDRRASVRETRKVEKMVGVKDKITGLLKGKKKSEEEIDEELEQRPRGERRKHRRSRRNRDKDEKRREAEESDDYYSPSSPHKIRPRAHRDREVDENPRRHHSVKLSASTSRSPQTDHRRRDQDHADDESHSTSSRRHHSTKPDTSTSRSPHHARPSTGKSSKYTEEGRAPRDKKLIEWPPAGFSHDAELTPGKAMQLIATGVSVFKGIMESIAHASDEYFALYATCNGNGGAGSDRAEIFSRAFMADSMRLQGPGEANRPWESLERPSMAFAYGTLGGTITLNHWCSMNGNPHAPIELRDSGVQTLRHVDLQTILDRLIDLESGIDDENEEMLYRNLYKILLKDLDKSFIAKKGMEKQIADLIIALSRREWIDFSQPRNHVVAKFFADGAYTDNGRYRAFFHQLLLSMELELRIQSKHHSEEAKERLLAQLPPWISWDLAVAKKWRDCMMIEKYRTSDDLQQVKFRLLKKRSQVKALRKFSRAMKWPNLAMVDEALKELDPEDSPLEDRSADAMSFCTGLILPGPTQPWLLMNTLIDCDEDGGADLGGLTHMYPNSGFQYRGSTYWASTCIVGKVLAPTCQEIAGWVGPAILSADIDRTQVLRIRQRMSPQVITKSDVLSMRARSDPLGPPFSGDPAYPVGEFFLPCLDVVTPPVDNIRIEKLAFDVAKPNQKLDGGSPKRSSEMGKRPPTYDACVVFARKGKSHWLSIYNWAGVGSAGLNEDLQLGWAPDPEQLLGVKGSWKEGYDFTGAEWPFDQPAEGIDKDTVLVIEAWGVGDNEYVPPTKAGLLAALPSRRVVDKILQGYFHGNILHAPTFQKEYLNFWANPHDTPLAWLGLLYGVMCLSLLSTYAAGEDKPDERASAMQNMRAYRRNCMQCIHLSDYTKPGKYTIEAILAHLEGEFVLSNADQVNCYALLGVAVRLALRMGLHRDPDKVGGRMTPFEGEMRRRLWNILRQIVLLASFHIGLPSMVESIDSDVEVPRNLNDADFGEDCMELPPSKPDSEVTSMSYIRFKSRICHVFGQIATHANSLTPPSYDQIMNLDTQLKSLHAAIPPPFQLRPINTCIADPSHLIIQRINIAHLHKSRCVLHRKHLLDTPNSPSYEYSVRAGLHAAMQLLDLQQQTYDATQPDGVLSHDRCFPSSLSMHDFLLAAMIVYMRTMKMLDVESGASPLAPADQKTKIRHDRRVEGLVPHLASLAVQVSGNTARSECLGCDGEENWEASTSASDGSGVSSIGSWDLDIQTDTGTNNNSPTGFSSQDPIPVNQIFASASSLPPTQTSTSNFWTSDTNSEDNTLDFDFGFPNANPNVNPNPNIPQSWDHLMNIPTDFDWNIFDSQVRF</sequence>
<dbReference type="EMBL" id="QKRW01000006">
    <property type="protein sequence ID" value="RAL66398.1"/>
    <property type="molecule type" value="Genomic_DNA"/>
</dbReference>
<keyword evidence="3 7" id="KW-1133">Transmembrane helix</keyword>
<feature type="compositionally biased region" description="Polar residues" evidence="6">
    <location>
        <begin position="1856"/>
        <end position="1871"/>
    </location>
</feature>
<feature type="region of interest" description="Disordered" evidence="6">
    <location>
        <begin position="637"/>
        <end position="784"/>
    </location>
</feature>
<evidence type="ECO:0000256" key="5">
    <source>
        <dbReference type="ARBA" id="ARBA00023242"/>
    </source>
</evidence>
<evidence type="ECO:0000256" key="2">
    <source>
        <dbReference type="ARBA" id="ARBA00022692"/>
    </source>
</evidence>
<dbReference type="GO" id="GO:0008270">
    <property type="term" value="F:zinc ion binding"/>
    <property type="evidence" value="ECO:0007669"/>
    <property type="project" value="InterPro"/>
</dbReference>
<feature type="compositionally biased region" description="Basic residues" evidence="6">
    <location>
        <begin position="660"/>
        <end position="671"/>
    </location>
</feature>
<keyword evidence="2 7" id="KW-0812">Transmembrane</keyword>
<dbReference type="InterPro" id="IPR007219">
    <property type="entry name" value="XnlR_reg_dom"/>
</dbReference>
<dbReference type="InterPro" id="IPR042267">
    <property type="entry name" value="VTC_sf"/>
</dbReference>
<proteinExistence type="predicted"/>
<dbReference type="GO" id="GO:0006799">
    <property type="term" value="P:polyphosphate biosynthetic process"/>
    <property type="evidence" value="ECO:0007669"/>
    <property type="project" value="UniProtKB-ARBA"/>
</dbReference>
<dbReference type="InterPro" id="IPR051572">
    <property type="entry name" value="VTC_Complex_Subunit"/>
</dbReference>
<comment type="caution">
    <text evidence="9">The sequence shown here is derived from an EMBL/GenBank/DDBJ whole genome shotgun (WGS) entry which is preliminary data.</text>
</comment>
<feature type="region of interest" description="Disordered" evidence="6">
    <location>
        <begin position="409"/>
        <end position="446"/>
    </location>
</feature>
<dbReference type="Gene3D" id="3.20.100.30">
    <property type="entry name" value="VTC, catalytic tunnel domain"/>
    <property type="match status" value="1"/>
</dbReference>
<dbReference type="GO" id="GO:0033254">
    <property type="term" value="C:vacuolar transporter chaperone complex"/>
    <property type="evidence" value="ECO:0007669"/>
    <property type="project" value="TreeGrafter"/>
</dbReference>
<dbReference type="InterPro" id="IPR003807">
    <property type="entry name" value="DUF202"/>
</dbReference>
<evidence type="ECO:0000256" key="3">
    <source>
        <dbReference type="ARBA" id="ARBA00022989"/>
    </source>
</evidence>
<dbReference type="GO" id="GO:0000329">
    <property type="term" value="C:fungal-type vacuole membrane"/>
    <property type="evidence" value="ECO:0007669"/>
    <property type="project" value="TreeGrafter"/>
</dbReference>
<keyword evidence="4 7" id="KW-0472">Membrane</keyword>
<evidence type="ECO:0000256" key="6">
    <source>
        <dbReference type="SAM" id="MobiDB-lite"/>
    </source>
</evidence>
<dbReference type="GO" id="GO:0012505">
    <property type="term" value="C:endomembrane system"/>
    <property type="evidence" value="ECO:0007669"/>
    <property type="project" value="UniProtKB-SubCell"/>
</dbReference>
<dbReference type="InterPro" id="IPR018966">
    <property type="entry name" value="VTC_domain"/>
</dbReference>
<keyword evidence="5" id="KW-0539">Nucleus</keyword>
<dbReference type="PANTHER" id="PTHR46140">
    <property type="entry name" value="VACUOLAR TRANSPORTER CHAPERONE 1-RELATED"/>
    <property type="match status" value="1"/>
</dbReference>
<dbReference type="OrthoDB" id="6493944at2759"/>
<evidence type="ECO:0000256" key="4">
    <source>
        <dbReference type="ARBA" id="ARBA00023136"/>
    </source>
</evidence>
<accession>A0A395J2P3</accession>
<dbReference type="GO" id="GO:0003677">
    <property type="term" value="F:DNA binding"/>
    <property type="evidence" value="ECO:0007669"/>
    <property type="project" value="InterPro"/>
</dbReference>
<evidence type="ECO:0000256" key="7">
    <source>
        <dbReference type="SAM" id="Phobius"/>
    </source>
</evidence>
<dbReference type="Pfam" id="PF04082">
    <property type="entry name" value="Fungal_trans"/>
    <property type="match status" value="1"/>
</dbReference>